<name>A0A518CLC8_9PLAN</name>
<dbReference type="AlphaFoldDB" id="A0A518CLC8"/>
<dbReference type="Proteomes" id="UP000317178">
    <property type="component" value="Chromosome"/>
</dbReference>
<dbReference type="EMBL" id="CP036281">
    <property type="protein sequence ID" value="QDU80032.1"/>
    <property type="molecule type" value="Genomic_DNA"/>
</dbReference>
<evidence type="ECO:0000313" key="1">
    <source>
        <dbReference type="EMBL" id="QDU80032.1"/>
    </source>
</evidence>
<dbReference type="KEGG" id="plon:Pla110_17540"/>
<proteinExistence type="predicted"/>
<organism evidence="1 2">
    <name type="scientific">Polystyrenella longa</name>
    <dbReference type="NCBI Taxonomy" id="2528007"/>
    <lineage>
        <taxon>Bacteria</taxon>
        <taxon>Pseudomonadati</taxon>
        <taxon>Planctomycetota</taxon>
        <taxon>Planctomycetia</taxon>
        <taxon>Planctomycetales</taxon>
        <taxon>Planctomycetaceae</taxon>
        <taxon>Polystyrenella</taxon>
    </lineage>
</organism>
<sequence length="84" mass="9231">MKRLLILVIVLLLAVMVFSYADWLSFDSDSKSASVTLNTEEVKEDTKAAFEKGSAAVDKAVDEIENAPEVDVDVEVKEEPAVEE</sequence>
<protein>
    <submittedName>
        <fullName evidence="1">Uncharacterized protein</fullName>
    </submittedName>
</protein>
<evidence type="ECO:0000313" key="2">
    <source>
        <dbReference type="Proteomes" id="UP000317178"/>
    </source>
</evidence>
<gene>
    <name evidence="1" type="ORF">Pla110_17540</name>
</gene>
<reference evidence="1 2" key="1">
    <citation type="submission" date="2019-02" db="EMBL/GenBank/DDBJ databases">
        <title>Deep-cultivation of Planctomycetes and their phenomic and genomic characterization uncovers novel biology.</title>
        <authorList>
            <person name="Wiegand S."/>
            <person name="Jogler M."/>
            <person name="Boedeker C."/>
            <person name="Pinto D."/>
            <person name="Vollmers J."/>
            <person name="Rivas-Marin E."/>
            <person name="Kohn T."/>
            <person name="Peeters S.H."/>
            <person name="Heuer A."/>
            <person name="Rast P."/>
            <person name="Oberbeckmann S."/>
            <person name="Bunk B."/>
            <person name="Jeske O."/>
            <person name="Meyerdierks A."/>
            <person name="Storesund J.E."/>
            <person name="Kallscheuer N."/>
            <person name="Luecker S."/>
            <person name="Lage O.M."/>
            <person name="Pohl T."/>
            <person name="Merkel B.J."/>
            <person name="Hornburger P."/>
            <person name="Mueller R.-W."/>
            <person name="Bruemmer F."/>
            <person name="Labrenz M."/>
            <person name="Spormann A.M."/>
            <person name="Op den Camp H."/>
            <person name="Overmann J."/>
            <person name="Amann R."/>
            <person name="Jetten M.S.M."/>
            <person name="Mascher T."/>
            <person name="Medema M.H."/>
            <person name="Devos D.P."/>
            <person name="Kaster A.-K."/>
            <person name="Ovreas L."/>
            <person name="Rohde M."/>
            <person name="Galperin M.Y."/>
            <person name="Jogler C."/>
        </authorList>
    </citation>
    <scope>NUCLEOTIDE SEQUENCE [LARGE SCALE GENOMIC DNA]</scope>
    <source>
        <strain evidence="1 2">Pla110</strain>
    </source>
</reference>
<accession>A0A518CLC8</accession>
<dbReference type="RefSeq" id="WP_144995104.1">
    <property type="nucleotide sequence ID" value="NZ_CP036281.1"/>
</dbReference>
<keyword evidence="2" id="KW-1185">Reference proteome</keyword>